<dbReference type="RefSeq" id="WP_114843321.1">
    <property type="nucleotide sequence ID" value="NZ_CP031220.1"/>
</dbReference>
<dbReference type="AlphaFoldDB" id="A0AAX2AIT1"/>
<evidence type="ECO:0000313" key="2">
    <source>
        <dbReference type="Proteomes" id="UP000290092"/>
    </source>
</evidence>
<comment type="caution">
    <text evidence="1">The sequence shown here is derived from an EMBL/GenBank/DDBJ whole genome shotgun (WGS) entry which is preliminary data.</text>
</comment>
<accession>A0AAX2AIT1</accession>
<proteinExistence type="predicted"/>
<reference evidence="1 2" key="1">
    <citation type="submission" date="2017-09" db="EMBL/GenBank/DDBJ databases">
        <title>Genomics of the genus Arcobacter.</title>
        <authorList>
            <person name="Perez-Cataluna A."/>
            <person name="Figueras M.J."/>
            <person name="Salas-Masso N."/>
        </authorList>
    </citation>
    <scope>NUCLEOTIDE SEQUENCE [LARGE SCALE GENOMIC DNA]</scope>
    <source>
        <strain evidence="1 2">CECT 7386</strain>
    </source>
</reference>
<sequence>MRKIVLGISTISLILFTGCSTKQIDKEVEIVKNYKPYNFKYRPIINSKHEDAKVIVDQGVVLRAWINTYKIGRNTLVPAHYIYLRVKEPDFIPQYAVPPVFGKKKMLEEQNKKLPFIVSNDEVDRTDMKTNENILKYSNSYYDKQDKKNEEERVKQSKKFDETIKKFLNDRK</sequence>
<dbReference type="EMBL" id="NXID01000008">
    <property type="protein sequence ID" value="RXK16480.1"/>
    <property type="molecule type" value="Genomic_DNA"/>
</dbReference>
<organism evidence="1 2">
    <name type="scientific">Malaciobacter mytili LMG 24559</name>
    <dbReference type="NCBI Taxonomy" id="1032238"/>
    <lineage>
        <taxon>Bacteria</taxon>
        <taxon>Pseudomonadati</taxon>
        <taxon>Campylobacterota</taxon>
        <taxon>Epsilonproteobacteria</taxon>
        <taxon>Campylobacterales</taxon>
        <taxon>Arcobacteraceae</taxon>
        <taxon>Malaciobacter</taxon>
    </lineage>
</organism>
<gene>
    <name evidence="1" type="ORF">CP985_03450</name>
</gene>
<keyword evidence="2" id="KW-1185">Reference proteome</keyword>
<dbReference type="PROSITE" id="PS51257">
    <property type="entry name" value="PROKAR_LIPOPROTEIN"/>
    <property type="match status" value="1"/>
</dbReference>
<dbReference type="Proteomes" id="UP000290092">
    <property type="component" value="Unassembled WGS sequence"/>
</dbReference>
<evidence type="ECO:0000313" key="1">
    <source>
        <dbReference type="EMBL" id="RXK16480.1"/>
    </source>
</evidence>
<protein>
    <recommendedName>
        <fullName evidence="3">Lipoprotein</fullName>
    </recommendedName>
</protein>
<name>A0AAX2AIT1_9BACT</name>
<dbReference type="KEGG" id="amyt:AMYT_a0115"/>
<evidence type="ECO:0008006" key="3">
    <source>
        <dbReference type="Google" id="ProtNLM"/>
    </source>
</evidence>